<dbReference type="GO" id="GO:0006281">
    <property type="term" value="P:DNA repair"/>
    <property type="evidence" value="ECO:0007669"/>
    <property type="project" value="InterPro"/>
</dbReference>
<dbReference type="GO" id="GO:0003676">
    <property type="term" value="F:nucleic acid binding"/>
    <property type="evidence" value="ECO:0007669"/>
    <property type="project" value="InterPro"/>
</dbReference>
<dbReference type="InterPro" id="IPR001667">
    <property type="entry name" value="DDH_dom"/>
</dbReference>
<proteinExistence type="inferred from homology"/>
<dbReference type="InterPro" id="IPR004610">
    <property type="entry name" value="RecJ"/>
</dbReference>
<dbReference type="GO" id="GO:0006310">
    <property type="term" value="P:DNA recombination"/>
    <property type="evidence" value="ECO:0007669"/>
    <property type="project" value="InterPro"/>
</dbReference>
<keyword evidence="5 10" id="KW-0269">Exonuclease</keyword>
<evidence type="ECO:0000259" key="9">
    <source>
        <dbReference type="Pfam" id="PF17768"/>
    </source>
</evidence>
<dbReference type="GO" id="GO:0008409">
    <property type="term" value="F:5'-3' exonuclease activity"/>
    <property type="evidence" value="ECO:0007669"/>
    <property type="project" value="InterPro"/>
</dbReference>
<dbReference type="Gene3D" id="3.90.1640.30">
    <property type="match status" value="1"/>
</dbReference>
<dbReference type="InterPro" id="IPR041122">
    <property type="entry name" value="RecJ_OB"/>
</dbReference>
<dbReference type="Pfam" id="PF02272">
    <property type="entry name" value="DHHA1"/>
    <property type="match status" value="1"/>
</dbReference>
<dbReference type="SUPFAM" id="SSF64182">
    <property type="entry name" value="DHH phosphoesterases"/>
    <property type="match status" value="1"/>
</dbReference>
<feature type="coiled-coil region" evidence="6">
    <location>
        <begin position="317"/>
        <end position="344"/>
    </location>
</feature>
<evidence type="ECO:0000256" key="3">
    <source>
        <dbReference type="ARBA" id="ARBA00022722"/>
    </source>
</evidence>
<dbReference type="InterPro" id="IPR051673">
    <property type="entry name" value="SSDNA_exonuclease_RecJ"/>
</dbReference>
<comment type="caution">
    <text evidence="10">The sequence shown here is derived from an EMBL/GenBank/DDBJ whole genome shotgun (WGS) entry which is preliminary data.</text>
</comment>
<feature type="domain" description="RecJ OB" evidence="9">
    <location>
        <begin position="470"/>
        <end position="581"/>
    </location>
</feature>
<dbReference type="PANTHER" id="PTHR30255">
    <property type="entry name" value="SINGLE-STRANDED-DNA-SPECIFIC EXONUCLEASE RECJ"/>
    <property type="match status" value="1"/>
</dbReference>
<dbReference type="NCBIfam" id="TIGR00644">
    <property type="entry name" value="recJ"/>
    <property type="match status" value="1"/>
</dbReference>
<gene>
    <name evidence="10" type="ORF">A2Y98_02410</name>
</gene>
<accession>A0A1G2F8T5</accession>
<evidence type="ECO:0000313" key="10">
    <source>
        <dbReference type="EMBL" id="OGZ34162.1"/>
    </source>
</evidence>
<dbReference type="STRING" id="1801992.A2Y98_02410"/>
<comment type="similarity">
    <text evidence="1">Belongs to the RecJ family.</text>
</comment>
<dbReference type="Proteomes" id="UP000179099">
    <property type="component" value="Unassembled WGS sequence"/>
</dbReference>
<evidence type="ECO:0000256" key="5">
    <source>
        <dbReference type="ARBA" id="ARBA00022839"/>
    </source>
</evidence>
<dbReference type="InterPro" id="IPR038763">
    <property type="entry name" value="DHH_sf"/>
</dbReference>
<dbReference type="AlphaFoldDB" id="A0A1G2F8T5"/>
<keyword evidence="6" id="KW-0175">Coiled coil</keyword>
<organism evidence="10 11">
    <name type="scientific">Candidatus Portnoybacteria bacterium RBG_19FT_COMBO_36_7</name>
    <dbReference type="NCBI Taxonomy" id="1801992"/>
    <lineage>
        <taxon>Bacteria</taxon>
        <taxon>Candidatus Portnoyibacteriota</taxon>
    </lineage>
</organism>
<dbReference type="Pfam" id="PF17768">
    <property type="entry name" value="RecJ_OB"/>
    <property type="match status" value="1"/>
</dbReference>
<feature type="domain" description="DDH" evidence="7">
    <location>
        <begin position="76"/>
        <end position="235"/>
    </location>
</feature>
<name>A0A1G2F8T5_9BACT</name>
<evidence type="ECO:0000313" key="11">
    <source>
        <dbReference type="Proteomes" id="UP000179099"/>
    </source>
</evidence>
<sequence length="585" mass="66157">MIWKIKDKVPDEFIKKFPEYSPLILQLLYNRGLKTQKVIDEFFNPDYGEDLHDPFLMLGVKEAVKRIYEAIEKKEKIAIFGDYDADGVCGAIILKSILEELGADLSGGVYIPDRIIEGYGLNTEAIKKIAEQKVMLILTVDCGISDIKEIELANLLGVEVIVVDHHQIGKKMPPSKIIIDPWQKKDRYPFKELAGAGVAFKLAQALLSKSQITNRKSSIPEGWEKWLLDLVAIATVADCVPLLGENRTLVKYGLIVLAQTKRIGLQELMKIAKLNPVFETDTMTTNLDTYSLGFILAPRLNAAGRMKHASLAMELLLAKTRDEARSLAEKINDQNKLRQKLTDEIVREIETRIKPNIENKLDPIIIESDKKWSPGVIGLVAGKICDRYHRPTIIFKENEGEVRGSARSIPCFNIIEAIGQCGQLMKEFGGHPGAAGLALKNNKFGDFKEKINQIARKKLKDEDLVPFIEIDAEIEPENIVWEFFDEMACFEPYDRETNPRPNFLIKQLEIVNLRQVGNGSQHLKLELKSDKLSNKIFKAIGFRLAKNGNQDLKIGDKIDIVFELIIDEWNGSRELQLKITDIKKL</sequence>
<evidence type="ECO:0000256" key="6">
    <source>
        <dbReference type="SAM" id="Coils"/>
    </source>
</evidence>
<feature type="domain" description="DHHA1" evidence="8">
    <location>
        <begin position="364"/>
        <end position="456"/>
    </location>
</feature>
<evidence type="ECO:0000256" key="1">
    <source>
        <dbReference type="ARBA" id="ARBA00005915"/>
    </source>
</evidence>
<dbReference type="InterPro" id="IPR003156">
    <property type="entry name" value="DHHA1_dom"/>
</dbReference>
<reference evidence="10 11" key="1">
    <citation type="journal article" date="2016" name="Nat. Commun.">
        <title>Thousands of microbial genomes shed light on interconnected biogeochemical processes in an aquifer system.</title>
        <authorList>
            <person name="Anantharaman K."/>
            <person name="Brown C.T."/>
            <person name="Hug L.A."/>
            <person name="Sharon I."/>
            <person name="Castelle C.J."/>
            <person name="Probst A.J."/>
            <person name="Thomas B.C."/>
            <person name="Singh A."/>
            <person name="Wilkins M.J."/>
            <person name="Karaoz U."/>
            <person name="Brodie E.L."/>
            <person name="Williams K.H."/>
            <person name="Hubbard S.S."/>
            <person name="Banfield J.F."/>
        </authorList>
    </citation>
    <scope>NUCLEOTIDE SEQUENCE [LARGE SCALE GENOMIC DNA]</scope>
</reference>
<dbReference type="EMBL" id="MHMW01000018">
    <property type="protein sequence ID" value="OGZ34162.1"/>
    <property type="molecule type" value="Genomic_DNA"/>
</dbReference>
<evidence type="ECO:0000256" key="4">
    <source>
        <dbReference type="ARBA" id="ARBA00022801"/>
    </source>
</evidence>
<dbReference type="Gene3D" id="3.10.310.30">
    <property type="match status" value="1"/>
</dbReference>
<keyword evidence="3" id="KW-0540">Nuclease</keyword>
<evidence type="ECO:0000256" key="2">
    <source>
        <dbReference type="ARBA" id="ARBA00019841"/>
    </source>
</evidence>
<protein>
    <recommendedName>
        <fullName evidence="2">Single-stranded-DNA-specific exonuclease RecJ</fullName>
    </recommendedName>
</protein>
<keyword evidence="4" id="KW-0378">Hydrolase</keyword>
<evidence type="ECO:0000259" key="8">
    <source>
        <dbReference type="Pfam" id="PF02272"/>
    </source>
</evidence>
<dbReference type="Pfam" id="PF01368">
    <property type="entry name" value="DHH"/>
    <property type="match status" value="1"/>
</dbReference>
<evidence type="ECO:0000259" key="7">
    <source>
        <dbReference type="Pfam" id="PF01368"/>
    </source>
</evidence>
<dbReference type="PANTHER" id="PTHR30255:SF2">
    <property type="entry name" value="SINGLE-STRANDED-DNA-SPECIFIC EXONUCLEASE RECJ"/>
    <property type="match status" value="1"/>
</dbReference>